<reference evidence="2 3" key="1">
    <citation type="journal article" date="2011" name="J. Bacteriol.">
        <title>Complete genome sequence of Algoriphagus sp. PR1, bacterial prey of a colony-forming choanoflagellate.</title>
        <authorList>
            <person name="Alegado R.A."/>
            <person name="Ferriera S."/>
            <person name="Nusbaum C."/>
            <person name="Young S.K."/>
            <person name="Zeng Q."/>
            <person name="Imamovic A."/>
            <person name="Fairclough S.R."/>
            <person name="King N."/>
        </authorList>
    </citation>
    <scope>NUCLEOTIDE SEQUENCE [LARGE SCALE GENOMIC DNA]</scope>
    <source>
        <strain evidence="2 3">PR1</strain>
    </source>
</reference>
<evidence type="ECO:0000256" key="1">
    <source>
        <dbReference type="SAM" id="SignalP"/>
    </source>
</evidence>
<feature type="signal peptide" evidence="1">
    <location>
        <begin position="1"/>
        <end position="19"/>
    </location>
</feature>
<evidence type="ECO:0008006" key="4">
    <source>
        <dbReference type="Google" id="ProtNLM"/>
    </source>
</evidence>
<evidence type="ECO:0000313" key="2">
    <source>
        <dbReference type="EMBL" id="EAZ79333.1"/>
    </source>
</evidence>
<dbReference type="EMBL" id="CM001023">
    <property type="protein sequence ID" value="EAZ79333.1"/>
    <property type="molecule type" value="Genomic_DNA"/>
</dbReference>
<dbReference type="RefSeq" id="WP_008202246.1">
    <property type="nucleotide sequence ID" value="NZ_CM001023.1"/>
</dbReference>
<protein>
    <recommendedName>
        <fullName evidence="4">Lipoprotein</fullName>
    </recommendedName>
</protein>
<keyword evidence="1" id="KW-0732">Signal</keyword>
<gene>
    <name evidence="2" type="ORF">ALPR1_16833</name>
</gene>
<proteinExistence type="predicted"/>
<dbReference type="Proteomes" id="UP000003919">
    <property type="component" value="Chromosome"/>
</dbReference>
<dbReference type="PROSITE" id="PS51257">
    <property type="entry name" value="PROKAR_LIPOPROTEIN"/>
    <property type="match status" value="1"/>
</dbReference>
<accession>A3I2M9</accession>
<sequence length="208" mass="23131">MKNFKIVLLLLAVVFYSCSNVDFVNDDVNAESEVLSAEKDFSLKSTDKLISGNSLRLSNGTQKINDNQVDLSLIRGESVRIPALPGEDTPVEVPMGSWATINFTLQGILNEGECLGSLTEEQISSIMADAEAFIEDNGFSIHFNGEEIDVLSNFRSDRIRIVTNNDGNCQYILPFRYYVHPQAKGDYTLTTMVDGIEYSRTISWVEGI</sequence>
<dbReference type="HOGENOM" id="CLU_1318672_0_0_10"/>
<organism evidence="2 3">
    <name type="scientific">Algoriphagus machipongonensis</name>
    <dbReference type="NCBI Taxonomy" id="388413"/>
    <lineage>
        <taxon>Bacteria</taxon>
        <taxon>Pseudomonadati</taxon>
        <taxon>Bacteroidota</taxon>
        <taxon>Cytophagia</taxon>
        <taxon>Cytophagales</taxon>
        <taxon>Cyclobacteriaceae</taxon>
        <taxon>Algoriphagus</taxon>
    </lineage>
</organism>
<comment type="caution">
    <text evidence="2">The sequence shown here is derived from an EMBL/GenBank/DDBJ whole genome shotgun (WGS) entry which is preliminary data.</text>
</comment>
<dbReference type="EMBL" id="AAXU02000001">
    <property type="protein sequence ID" value="EAZ79333.1"/>
    <property type="molecule type" value="Genomic_DNA"/>
</dbReference>
<feature type="chain" id="PRO_5002653328" description="Lipoprotein" evidence="1">
    <location>
        <begin position="20"/>
        <end position="208"/>
    </location>
</feature>
<evidence type="ECO:0000313" key="3">
    <source>
        <dbReference type="Proteomes" id="UP000003919"/>
    </source>
</evidence>
<name>A3I2M9_9BACT</name>
<keyword evidence="3" id="KW-1185">Reference proteome</keyword>
<dbReference type="AlphaFoldDB" id="A3I2M9"/>